<keyword evidence="5 17" id="KW-0812">Transmembrane</keyword>
<dbReference type="SUPFAM" id="SSF49265">
    <property type="entry name" value="Fibronectin type III"/>
    <property type="match status" value="2"/>
</dbReference>
<feature type="non-terminal residue" evidence="20">
    <location>
        <position position="590"/>
    </location>
</feature>
<keyword evidence="6 18" id="KW-0732">Signal</keyword>
<dbReference type="GO" id="GO:0019976">
    <property type="term" value="F:interleukin-2 binding"/>
    <property type="evidence" value="ECO:0007669"/>
    <property type="project" value="TreeGrafter"/>
</dbReference>
<evidence type="ECO:0000256" key="2">
    <source>
        <dbReference type="ARBA" id="ARBA00008280"/>
    </source>
</evidence>
<dbReference type="AlphaFoldDB" id="A0A7L1C2F2"/>
<dbReference type="Pfam" id="PF00041">
    <property type="entry name" value="fn3"/>
    <property type="match status" value="1"/>
</dbReference>
<dbReference type="Gene3D" id="2.60.40.10">
    <property type="entry name" value="Immunoglobulins"/>
    <property type="match status" value="2"/>
</dbReference>
<evidence type="ECO:0000256" key="6">
    <source>
        <dbReference type="ARBA" id="ARBA00022729"/>
    </source>
</evidence>
<evidence type="ECO:0000256" key="7">
    <source>
        <dbReference type="ARBA" id="ARBA00022989"/>
    </source>
</evidence>
<evidence type="ECO:0000256" key="12">
    <source>
        <dbReference type="ARBA" id="ARBA00026094"/>
    </source>
</evidence>
<dbReference type="GO" id="GO:0016064">
    <property type="term" value="P:immunoglobulin mediated immune response"/>
    <property type="evidence" value="ECO:0007669"/>
    <property type="project" value="TreeGrafter"/>
</dbReference>
<evidence type="ECO:0000259" key="19">
    <source>
        <dbReference type="PROSITE" id="PS50853"/>
    </source>
</evidence>
<keyword evidence="7 17" id="KW-1133">Transmembrane helix</keyword>
<dbReference type="InterPro" id="IPR013783">
    <property type="entry name" value="Ig-like_fold"/>
</dbReference>
<evidence type="ECO:0000256" key="10">
    <source>
        <dbReference type="ARBA" id="ARBA00023170"/>
    </source>
</evidence>
<evidence type="ECO:0000313" key="20">
    <source>
        <dbReference type="EMBL" id="NXM57428.1"/>
    </source>
</evidence>
<feature type="region of interest" description="Disordered" evidence="16">
    <location>
        <begin position="507"/>
        <end position="567"/>
    </location>
</feature>
<evidence type="ECO:0000256" key="14">
    <source>
        <dbReference type="ARBA" id="ARBA00032935"/>
    </source>
</evidence>
<feature type="domain" description="Fibronectin type-III" evidence="19">
    <location>
        <begin position="150"/>
        <end position="252"/>
    </location>
</feature>
<dbReference type="InterPro" id="IPR003961">
    <property type="entry name" value="FN3_dom"/>
</dbReference>
<keyword evidence="10" id="KW-0675">Receptor</keyword>
<accession>A0A7L1C2F2</accession>
<dbReference type="PANTHER" id="PTHR23037:SF30">
    <property type="entry name" value="INTERLEUKIN-2 RECEPTOR SUBUNIT BETA"/>
    <property type="match status" value="1"/>
</dbReference>
<evidence type="ECO:0000256" key="17">
    <source>
        <dbReference type="SAM" id="Phobius"/>
    </source>
</evidence>
<evidence type="ECO:0000313" key="21">
    <source>
        <dbReference type="Proteomes" id="UP000534634"/>
    </source>
</evidence>
<sequence>MKPSLLLLSHLSLFSLMPPSWASDLAQGASSLTCWYDSRVALICDWDPGRDLAEAPCQLDISSKKGFCDSSWELYPSPEKHKKHCKLPKAEHKTGLRRCTKIFNQDANKQCFTYADSLNLTVHCHTGKNTTEIPAQIKNFKPLENIKLWPPGNLQLVNITENTSNLTWSLNISSHYLAGEREYQVRYRHVSQPQEEAVNLRIEQDQMWANFERLSPNSKYEAAVRARPSARSHYKGVWSDWSETVLWRTHADHKGTSQPVLPVLIVSTLVFVIIGTAFLINLRTLKWFKRILKIHIPDPKKFFPPLVSVHGGDIQKWLSSPFSTSSYCVNSTIPEISMLEVMQKNDQESQFLLCKGTLTPDPPVETSVHSGSSCFTNQGYFFFHLSNSFEIEPCQVYFTYEPFTQEGSGSKDGECYQALPSPDTCTLAEDMNVLPSNFFHCVEATQGFQKSSFMEKTAGEAQQDMDIPGALQSSGGSSPTPVLKQDEKVMDKELSQPAEAVCQLNTDFPNPLDLQDSDTVSVTEGSGKGGPPTDPCTTAANATSSSSQPPPLRQRQDEDPCKTAFSSHVSNTGAYLSLRDLQSQYSHCSV</sequence>
<keyword evidence="9" id="KW-1015">Disulfide bond</keyword>
<keyword evidence="8 17" id="KW-0472">Membrane</keyword>
<organism evidence="20 21">
    <name type="scientific">Illadopsis cleaveri</name>
    <name type="common">blackcap illadopsis</name>
    <dbReference type="NCBI Taxonomy" id="201329"/>
    <lineage>
        <taxon>Eukaryota</taxon>
        <taxon>Metazoa</taxon>
        <taxon>Chordata</taxon>
        <taxon>Craniata</taxon>
        <taxon>Vertebrata</taxon>
        <taxon>Euteleostomi</taxon>
        <taxon>Archelosauria</taxon>
        <taxon>Archosauria</taxon>
        <taxon>Dinosauria</taxon>
        <taxon>Saurischia</taxon>
        <taxon>Theropoda</taxon>
        <taxon>Coelurosauria</taxon>
        <taxon>Aves</taxon>
        <taxon>Neognathae</taxon>
        <taxon>Neoaves</taxon>
        <taxon>Telluraves</taxon>
        <taxon>Australaves</taxon>
        <taxon>Passeriformes</taxon>
        <taxon>Sylvioidea</taxon>
        <taxon>Timaliidae</taxon>
        <taxon>Illadopsis</taxon>
    </lineage>
</organism>
<dbReference type="PROSITE" id="PS01355">
    <property type="entry name" value="HEMATOPO_REC_S_F1"/>
    <property type="match status" value="1"/>
</dbReference>
<dbReference type="Pfam" id="PF18707">
    <property type="entry name" value="IL2RB_N1"/>
    <property type="match status" value="1"/>
</dbReference>
<evidence type="ECO:0000256" key="4">
    <source>
        <dbReference type="ARBA" id="ARBA00022475"/>
    </source>
</evidence>
<name>A0A7L1C2F2_9PASS</name>
<evidence type="ECO:0000256" key="8">
    <source>
        <dbReference type="ARBA" id="ARBA00023136"/>
    </source>
</evidence>
<evidence type="ECO:0000256" key="18">
    <source>
        <dbReference type="SAM" id="SignalP"/>
    </source>
</evidence>
<dbReference type="GO" id="GO:0004896">
    <property type="term" value="F:cytokine receptor activity"/>
    <property type="evidence" value="ECO:0007669"/>
    <property type="project" value="InterPro"/>
</dbReference>
<dbReference type="SMART" id="SM00060">
    <property type="entry name" value="FN3"/>
    <property type="match status" value="1"/>
</dbReference>
<evidence type="ECO:0000256" key="9">
    <source>
        <dbReference type="ARBA" id="ARBA00023157"/>
    </source>
</evidence>
<dbReference type="CDD" id="cd00063">
    <property type="entry name" value="FN3"/>
    <property type="match status" value="1"/>
</dbReference>
<dbReference type="EMBL" id="VXBB01010189">
    <property type="protein sequence ID" value="NXM57428.1"/>
    <property type="molecule type" value="Genomic_DNA"/>
</dbReference>
<comment type="caution">
    <text evidence="20">The sequence shown here is derived from an EMBL/GenBank/DDBJ whole genome shotgun (WGS) entry which is preliminary data.</text>
</comment>
<gene>
    <name evidence="20" type="primary">Il2rb</name>
    <name evidence="20" type="ORF">ILLCLE_R05895</name>
</gene>
<dbReference type="InterPro" id="IPR040951">
    <property type="entry name" value="IL2RB_N1"/>
</dbReference>
<comment type="subcellular location">
    <subcellularLocation>
        <location evidence="1">Cell membrane</location>
        <topology evidence="1">Single-pass type I membrane protein</topology>
    </subcellularLocation>
</comment>
<feature type="non-terminal residue" evidence="20">
    <location>
        <position position="1"/>
    </location>
</feature>
<dbReference type="InterPro" id="IPR003531">
    <property type="entry name" value="Hempt_rcpt_S_F1_CS"/>
</dbReference>
<comment type="function">
    <text evidence="15">Receptor for interleukin-2. This beta subunit is involved in receptor mediated endocytosis and transduces the mitogenic signals of IL2. Probably in association with IL15RA, involved in the stimulation of neutrophil phagocytosis by IL15.</text>
</comment>
<comment type="subunit">
    <text evidence="12">Non-covalent dimer of an alpha and a beta subunit. IL2R exists in 3 different forms: a high affinity dimer, an intermediate affinity monomer (beta subunit), and a low affinity monomer (alpha subunit). The high and intermediate affinity forms also associate with a gamma subunit. Interacts with SHB upon interleukin stimulation.</text>
</comment>
<evidence type="ECO:0000256" key="3">
    <source>
        <dbReference type="ARBA" id="ARBA00016239"/>
    </source>
</evidence>
<keyword evidence="11" id="KW-0325">Glycoprotein</keyword>
<evidence type="ECO:0000256" key="5">
    <source>
        <dbReference type="ARBA" id="ARBA00022692"/>
    </source>
</evidence>
<evidence type="ECO:0000256" key="16">
    <source>
        <dbReference type="SAM" id="MobiDB-lite"/>
    </source>
</evidence>
<protein>
    <recommendedName>
        <fullName evidence="3">Interleukin-2 receptor subunit beta</fullName>
    </recommendedName>
    <alternativeName>
        <fullName evidence="14">High affinity IL-2 receptor subunit beta</fullName>
    </alternativeName>
    <alternativeName>
        <fullName evidence="13">p70-75</fullName>
    </alternativeName>
</protein>
<dbReference type="Proteomes" id="UP000534634">
    <property type="component" value="Unassembled WGS sequence"/>
</dbReference>
<feature type="compositionally biased region" description="Low complexity" evidence="16">
    <location>
        <begin position="537"/>
        <end position="547"/>
    </location>
</feature>
<dbReference type="PANTHER" id="PTHR23037">
    <property type="entry name" value="CYTOKINE RECEPTOR"/>
    <property type="match status" value="1"/>
</dbReference>
<proteinExistence type="inferred from homology"/>
<dbReference type="InterPro" id="IPR036116">
    <property type="entry name" value="FN3_sf"/>
</dbReference>
<keyword evidence="21" id="KW-1185">Reference proteome</keyword>
<feature type="chain" id="PRO_5029559669" description="Interleukin-2 receptor subunit beta" evidence="18">
    <location>
        <begin position="23"/>
        <end position="590"/>
    </location>
</feature>
<evidence type="ECO:0000256" key="11">
    <source>
        <dbReference type="ARBA" id="ARBA00023180"/>
    </source>
</evidence>
<dbReference type="PROSITE" id="PS50853">
    <property type="entry name" value="FN3"/>
    <property type="match status" value="1"/>
</dbReference>
<reference evidence="20 21" key="1">
    <citation type="submission" date="2019-09" db="EMBL/GenBank/DDBJ databases">
        <title>Bird 10,000 Genomes (B10K) Project - Family phase.</title>
        <authorList>
            <person name="Zhang G."/>
        </authorList>
    </citation>
    <scope>NUCLEOTIDE SEQUENCE [LARGE SCALE GENOMIC DNA]</scope>
    <source>
        <strain evidence="20">B10K-DU-002-01</strain>
        <tissue evidence="20">Muscle</tissue>
    </source>
</reference>
<evidence type="ECO:0000256" key="13">
    <source>
        <dbReference type="ARBA" id="ARBA00031280"/>
    </source>
</evidence>
<feature type="transmembrane region" description="Helical" evidence="17">
    <location>
        <begin position="260"/>
        <end position="282"/>
    </location>
</feature>
<feature type="signal peptide" evidence="18">
    <location>
        <begin position="1"/>
        <end position="22"/>
    </location>
</feature>
<evidence type="ECO:0000256" key="15">
    <source>
        <dbReference type="ARBA" id="ARBA00045664"/>
    </source>
</evidence>
<comment type="similarity">
    <text evidence="2">Belongs to the type I cytokine receptor family. Type 4 subfamily.</text>
</comment>
<keyword evidence="4" id="KW-1003">Cell membrane</keyword>
<dbReference type="GO" id="GO:0009897">
    <property type="term" value="C:external side of plasma membrane"/>
    <property type="evidence" value="ECO:0007669"/>
    <property type="project" value="TreeGrafter"/>
</dbReference>
<evidence type="ECO:0000256" key="1">
    <source>
        <dbReference type="ARBA" id="ARBA00004251"/>
    </source>
</evidence>